<dbReference type="GO" id="GO:0006817">
    <property type="term" value="P:phosphate ion transport"/>
    <property type="evidence" value="ECO:0007669"/>
    <property type="project" value="TreeGrafter"/>
</dbReference>
<feature type="region of interest" description="Disordered" evidence="5">
    <location>
        <begin position="109"/>
        <end position="147"/>
    </location>
</feature>
<dbReference type="RefSeq" id="XP_056034811.1">
    <property type="nucleotide sequence ID" value="XM_056178900.1"/>
</dbReference>
<dbReference type="EMBL" id="CP115611">
    <property type="protein sequence ID" value="WBW70568.1"/>
    <property type="molecule type" value="Genomic_DNA"/>
</dbReference>
<dbReference type="PANTHER" id="PTHR10283">
    <property type="entry name" value="SOLUTE CARRIER FAMILY 13 MEMBER"/>
    <property type="match status" value="1"/>
</dbReference>
<feature type="transmembrane region" description="Helical" evidence="6">
    <location>
        <begin position="479"/>
        <end position="504"/>
    </location>
</feature>
<feature type="transmembrane region" description="Helical" evidence="6">
    <location>
        <begin position="566"/>
        <end position="587"/>
    </location>
</feature>
<dbReference type="PANTHER" id="PTHR10283:SF92">
    <property type="entry name" value="LOW-AFFINITY PHOSPHATE TRANSPORTER PHO91"/>
    <property type="match status" value="1"/>
</dbReference>
<evidence type="ECO:0000256" key="1">
    <source>
        <dbReference type="ARBA" id="ARBA00004141"/>
    </source>
</evidence>
<evidence type="ECO:0000313" key="9">
    <source>
        <dbReference type="Proteomes" id="UP001212411"/>
    </source>
</evidence>
<evidence type="ECO:0000256" key="5">
    <source>
        <dbReference type="SAM" id="MobiDB-lite"/>
    </source>
</evidence>
<dbReference type="GO" id="GO:0005886">
    <property type="term" value="C:plasma membrane"/>
    <property type="evidence" value="ECO:0007669"/>
    <property type="project" value="TreeGrafter"/>
</dbReference>
<name>A0AAE9W9Q5_9SCHI</name>
<evidence type="ECO:0000256" key="3">
    <source>
        <dbReference type="ARBA" id="ARBA00022989"/>
    </source>
</evidence>
<dbReference type="KEGG" id="som:SOMG_00102"/>
<feature type="transmembrane region" description="Helical" evidence="6">
    <location>
        <begin position="394"/>
        <end position="416"/>
    </location>
</feature>
<dbReference type="GO" id="GO:0005315">
    <property type="term" value="F:phosphate transmembrane transporter activity"/>
    <property type="evidence" value="ECO:0007669"/>
    <property type="project" value="TreeGrafter"/>
</dbReference>
<feature type="transmembrane region" description="Helical" evidence="6">
    <location>
        <begin position="608"/>
        <end position="632"/>
    </location>
</feature>
<dbReference type="AlphaFoldDB" id="A0AAE9W9Q5"/>
<dbReference type="InterPro" id="IPR001898">
    <property type="entry name" value="SLC13A/DASS"/>
</dbReference>
<keyword evidence="4 6" id="KW-0472">Membrane</keyword>
<feature type="transmembrane region" description="Helical" evidence="6">
    <location>
        <begin position="709"/>
        <end position="736"/>
    </location>
</feature>
<dbReference type="CDD" id="cd14478">
    <property type="entry name" value="SPX_PHO87_PHO90_like"/>
    <property type="match status" value="1"/>
</dbReference>
<accession>A0AAE9W9Q5</accession>
<dbReference type="Pfam" id="PF03105">
    <property type="entry name" value="SPX"/>
    <property type="match status" value="2"/>
</dbReference>
<feature type="transmembrane region" description="Helical" evidence="6">
    <location>
        <begin position="676"/>
        <end position="697"/>
    </location>
</feature>
<dbReference type="Pfam" id="PF00939">
    <property type="entry name" value="Na_sulph_symp"/>
    <property type="match status" value="1"/>
</dbReference>
<feature type="compositionally biased region" description="Acidic residues" evidence="5">
    <location>
        <begin position="194"/>
        <end position="215"/>
    </location>
</feature>
<dbReference type="GO" id="GO:0006797">
    <property type="term" value="P:polyphosphate metabolic process"/>
    <property type="evidence" value="ECO:0007669"/>
    <property type="project" value="TreeGrafter"/>
</dbReference>
<evidence type="ECO:0000256" key="2">
    <source>
        <dbReference type="ARBA" id="ARBA00022692"/>
    </source>
</evidence>
<evidence type="ECO:0000313" key="8">
    <source>
        <dbReference type="EMBL" id="WBW70568.1"/>
    </source>
</evidence>
<feature type="domain" description="SPX" evidence="7">
    <location>
        <begin position="1"/>
        <end position="285"/>
    </location>
</feature>
<dbReference type="InterPro" id="IPR004331">
    <property type="entry name" value="SPX_dom"/>
</dbReference>
<comment type="subcellular location">
    <subcellularLocation>
        <location evidence="1">Membrane</location>
        <topology evidence="1">Multi-pass membrane protein</topology>
    </subcellularLocation>
</comment>
<gene>
    <name evidence="8" type="primary">plt1</name>
    <name evidence="8" type="ORF">SOMG_00102</name>
</gene>
<proteinExistence type="predicted"/>
<evidence type="ECO:0000259" key="7">
    <source>
        <dbReference type="PROSITE" id="PS51382"/>
    </source>
</evidence>
<evidence type="ECO:0000256" key="6">
    <source>
        <dbReference type="SAM" id="Phobius"/>
    </source>
</evidence>
<dbReference type="Proteomes" id="UP001212411">
    <property type="component" value="Chromosome 1"/>
</dbReference>
<sequence length="860" mass="96462">MKFSHSLQFNAVPEWSESYIAYSNLKKLIYALEHEQVEFPLGRVDEETGLLNHQAQSSPDERFRSSLNKELDGIVNFYGPKEREIEETFEKLGIEYDNYALEYGFGKQTSSGDGVRSAIRFKKDTKNRRNLRDSTISQDVPTSTASNHRVYINGATGSEGNLSNPAVSRAESTAILKSEHSDPTLHNGISVGAPEDEEDEDDDDEEEEEEEEEDTDNHHRLLVEQYPSDIMAYENFVSMKRKITQLYISIHDLMSYVQLNWTGFSKILKKYDKTLGSSMREPYMRYVNEVYPFRPEVRDSLTTRLNKVTEWYANLCCRGYTFVAIRRLRSHLREYVAWERNTVWREMIAIERRTEAARLSGLPSVVGGVNDKDPFASKYIIFRSRFGDLKIRRFFLNSTLLTIAVIFSLFIAILMYPIIDNKEQNNCMALLVLVSLLWATEAIPLFVTSFLVPFLTAFLRILRAEDGSPLPGKESTKVIFASMWNPTIVLLLGGFTIAGALSKYQIAKRLATSILAHAGQKPRNVLLMNMVVAMFASMWISNVAAPILCFSIIQPLLRNLPADSEFAKTLLIGIALASNIGGMASPIASPQNIIALQNMDPSPGWGEWFAVSIPVCIVCVLGVWLFLLFLSSSSERVVLAKIRPSRDKFTKTQWFISFVTIITIILWCFERRYDEIFGDMGVIALIPIIVFFGTGLLTKEDFNNFLWTVIVLAMGGVALGKTVSSSGLLELIAINIGNAVSSLDTFKVLLVFSLLTLVVATFVSHMVAAMIVLPVIHEVGSRLADPHPRIFVMACGLMCSIAMALPTSGFPNMTAIMMENEMGKRYLKVSDFLKAGIPATIISFIALLIIGTTIMRVLGF</sequence>
<evidence type="ECO:0000256" key="4">
    <source>
        <dbReference type="ARBA" id="ARBA00023136"/>
    </source>
</evidence>
<feature type="compositionally biased region" description="Basic residues" evidence="5">
    <location>
        <begin position="119"/>
        <end position="129"/>
    </location>
</feature>
<feature type="transmembrane region" description="Helical" evidence="6">
    <location>
        <begin position="428"/>
        <end position="459"/>
    </location>
</feature>
<organism evidence="8 9">
    <name type="scientific">Schizosaccharomyces osmophilus</name>
    <dbReference type="NCBI Taxonomy" id="2545709"/>
    <lineage>
        <taxon>Eukaryota</taxon>
        <taxon>Fungi</taxon>
        <taxon>Dikarya</taxon>
        <taxon>Ascomycota</taxon>
        <taxon>Taphrinomycotina</taxon>
        <taxon>Schizosaccharomycetes</taxon>
        <taxon>Schizosaccharomycetales</taxon>
        <taxon>Schizosaccharomycetaceae</taxon>
        <taxon>Schizosaccharomyces</taxon>
    </lineage>
</organism>
<keyword evidence="2 6" id="KW-0812">Transmembrane</keyword>
<dbReference type="GeneID" id="80873589"/>
<feature type="compositionally biased region" description="Polar residues" evidence="5">
    <location>
        <begin position="133"/>
        <end position="147"/>
    </location>
</feature>
<dbReference type="CDD" id="cd01115">
    <property type="entry name" value="SLC13_permease"/>
    <property type="match status" value="1"/>
</dbReference>
<dbReference type="PROSITE" id="PS51382">
    <property type="entry name" value="SPX"/>
    <property type="match status" value="1"/>
</dbReference>
<feature type="transmembrane region" description="Helical" evidence="6">
    <location>
        <begin position="525"/>
        <end position="554"/>
    </location>
</feature>
<keyword evidence="3 6" id="KW-1133">Transmembrane helix</keyword>
<feature type="transmembrane region" description="Helical" evidence="6">
    <location>
        <begin position="652"/>
        <end position="669"/>
    </location>
</feature>
<feature type="transmembrane region" description="Helical" evidence="6">
    <location>
        <begin position="788"/>
        <end position="811"/>
    </location>
</feature>
<reference evidence="8 9" key="1">
    <citation type="journal article" date="2023" name="G3 (Bethesda)">
        <title>A high-quality reference genome for the fission yeast Schizosaccharomyces osmophilus.</title>
        <authorList>
            <person name="Jia G.S."/>
            <person name="Zhang W.C."/>
            <person name="Liang Y."/>
            <person name="Liu X.H."/>
            <person name="Rhind N."/>
            <person name="Pidoux A."/>
            <person name="Brysch-Herzberg M."/>
            <person name="Du L.L."/>
        </authorList>
    </citation>
    <scope>NUCLEOTIDE SEQUENCE [LARGE SCALE GENOMIC DNA]</scope>
    <source>
        <strain evidence="8 9">CBS 15793</strain>
    </source>
</reference>
<keyword evidence="9" id="KW-1185">Reference proteome</keyword>
<feature type="region of interest" description="Disordered" evidence="5">
    <location>
        <begin position="177"/>
        <end position="220"/>
    </location>
</feature>
<protein>
    <submittedName>
        <fullName evidence="8">Phosphate (Pi) transmembrane transporter Plt1</fullName>
    </submittedName>
</protein>
<feature type="transmembrane region" description="Helical" evidence="6">
    <location>
        <begin position="748"/>
        <end position="776"/>
    </location>
</feature>
<feature type="transmembrane region" description="Helical" evidence="6">
    <location>
        <begin position="832"/>
        <end position="858"/>
    </location>
</feature>